<keyword evidence="4 6" id="KW-0472">Membrane</keyword>
<evidence type="ECO:0000256" key="3">
    <source>
        <dbReference type="ARBA" id="ARBA00022989"/>
    </source>
</evidence>
<sequence length="637" mass="71568">MSSLLIIIVPFVLFFVLGLLGTNLKSNISGIIGTGGMSICTFTAYVMAYQYFFRIGKKGEGVWKEIVPLDFQWLHFMGEMHINLGVLLDPISVMMLVVITTVSLMVHIYSLGYMKGEIGFQRYYAFLSLFSFSMLGLVVATNIFQMYIFWELVGVSSYLLIGFYYIKPSAVAASKKAFIVTRFADLGFLIGILILSYYTRTFDFRALTANNAVLVTASTAGRTFLGLSVSVWALALIFMGGAGKSAMFPLHIWLPDAMEGPTPVSALIHAATMVVAGVYLITRLFPVYFFAAPSVLKMIAFVGAFTSFFTAIIAVVQTDIKRVLAFSTISQISYMMAALGVSKYGGYEGLGYTASMFHLFTHAFFKALLFLGAGSVIHVVNSNEMNNMCGLHKYMPITNITFLIACLAIAGIPPFSGFYSKDEVLVATLHYQPIIFWILWVVAGLTAFYMFRLYFCIFWNGEKKYDIYHASHESPFLMIFPLVILSVFSVFGGLIPFANFVSSDNISLHTHINWTVASMSVMIAVFGIGIAAFLYLKDSGRPAKIAQFCGVLYKLILHKFYWDEIWMWMTKRVIFQFICESVKWFDRHIIDWSMNGLAWTIQRFSLSVKGLQSGHVQFYMWIFISGLTLITIWGFFL</sequence>
<dbReference type="Proteomes" id="UP000000723">
    <property type="component" value="Chromosome"/>
</dbReference>
<dbReference type="Gene3D" id="1.20.5.2700">
    <property type="match status" value="1"/>
</dbReference>
<feature type="transmembrane region" description="Helical" evidence="6">
    <location>
        <begin position="147"/>
        <end position="166"/>
    </location>
</feature>
<dbReference type="Pfam" id="PF00662">
    <property type="entry name" value="Proton_antipo_N"/>
    <property type="match status" value="1"/>
</dbReference>
<evidence type="ECO:0000256" key="4">
    <source>
        <dbReference type="ARBA" id="ARBA00023136"/>
    </source>
</evidence>
<dbReference type="GO" id="GO:0008137">
    <property type="term" value="F:NADH dehydrogenase (ubiquinone) activity"/>
    <property type="evidence" value="ECO:0007669"/>
    <property type="project" value="InterPro"/>
</dbReference>
<feature type="transmembrane region" description="Helical" evidence="6">
    <location>
        <begin position="231"/>
        <end position="254"/>
    </location>
</feature>
<feature type="transmembrane region" description="Helical" evidence="6">
    <location>
        <begin position="618"/>
        <end position="636"/>
    </location>
</feature>
<dbReference type="PRINTS" id="PR01435">
    <property type="entry name" value="NPOXDRDTASE5"/>
</dbReference>
<dbReference type="GO" id="GO:0042773">
    <property type="term" value="P:ATP synthesis coupled electron transport"/>
    <property type="evidence" value="ECO:0007669"/>
    <property type="project" value="InterPro"/>
</dbReference>
<name>B6YQ51_AZOPC</name>
<organism evidence="9 10">
    <name type="scientific">Azobacteroides pseudotrichonymphae genomovar. CFP2</name>
    <dbReference type="NCBI Taxonomy" id="511995"/>
    <lineage>
        <taxon>Bacteria</taxon>
        <taxon>Pseudomonadati</taxon>
        <taxon>Bacteroidota</taxon>
        <taxon>Bacteroidia</taxon>
        <taxon>Bacteroidales</taxon>
        <taxon>Candidatus Azobacteroides</taxon>
    </lineage>
</organism>
<protein>
    <submittedName>
        <fullName evidence="9">NADH dehydrogenase I subunit L</fullName>
    </submittedName>
</protein>
<feature type="transmembrane region" description="Helical" evidence="6">
    <location>
        <begin position="323"/>
        <end position="344"/>
    </location>
</feature>
<feature type="transmembrane region" description="Helical" evidence="6">
    <location>
        <begin position="476"/>
        <end position="500"/>
    </location>
</feature>
<dbReference type="Pfam" id="PF00361">
    <property type="entry name" value="Proton_antipo_M"/>
    <property type="match status" value="1"/>
</dbReference>
<keyword evidence="10" id="KW-1185">Reference proteome</keyword>
<keyword evidence="2 5" id="KW-0812">Transmembrane</keyword>
<feature type="transmembrane region" description="Helical" evidence="6">
    <location>
        <begin position="178"/>
        <end position="198"/>
    </location>
</feature>
<keyword evidence="3 6" id="KW-1133">Transmembrane helix</keyword>
<dbReference type="GO" id="GO:0012505">
    <property type="term" value="C:endomembrane system"/>
    <property type="evidence" value="ECO:0007669"/>
    <property type="project" value="UniProtKB-SubCell"/>
</dbReference>
<dbReference type="EMBL" id="AP010656">
    <property type="protein sequence ID" value="BAG83323.1"/>
    <property type="molecule type" value="Genomic_DNA"/>
</dbReference>
<accession>B6YQ51</accession>
<feature type="transmembrane region" description="Helical" evidence="6">
    <location>
        <begin position="31"/>
        <end position="52"/>
    </location>
</feature>
<dbReference type="InterPro" id="IPR018393">
    <property type="entry name" value="NADHpl_OxRdtase_5_subgr"/>
</dbReference>
<feature type="transmembrane region" description="Helical" evidence="6">
    <location>
        <begin position="400"/>
        <end position="419"/>
    </location>
</feature>
<comment type="subcellular location">
    <subcellularLocation>
        <location evidence="1">Endomembrane system</location>
        <topology evidence="1">Multi-pass membrane protein</topology>
    </subcellularLocation>
    <subcellularLocation>
        <location evidence="5">Membrane</location>
        <topology evidence="5">Multi-pass membrane protein</topology>
    </subcellularLocation>
</comment>
<dbReference type="InterPro" id="IPR001516">
    <property type="entry name" value="Proton_antipo_N"/>
</dbReference>
<dbReference type="GO" id="GO:0015990">
    <property type="term" value="P:electron transport coupled proton transport"/>
    <property type="evidence" value="ECO:0007669"/>
    <property type="project" value="TreeGrafter"/>
</dbReference>
<reference evidence="10" key="1">
    <citation type="journal article" date="2008" name="Science">
        <title>Genome of an endosymbiont coupling N2 fixation to cellulolysis within RT protist cells in termite gut.</title>
        <authorList>
            <person name="Hongoh Y."/>
            <person name="Sharma V.K."/>
            <person name="Prakash T."/>
            <person name="Noda S."/>
            <person name="Toh H."/>
            <person name="Taylor T.D."/>
            <person name="Kudo T."/>
            <person name="Sakaki Y."/>
            <person name="Toyoda A."/>
            <person name="Hattori M."/>
            <person name="Ohkuma M."/>
        </authorList>
    </citation>
    <scope>NUCLEOTIDE SEQUENCE [LARGE SCALE GENOMIC DNA]</scope>
</reference>
<dbReference type="NCBIfam" id="NF005141">
    <property type="entry name" value="PRK06590.1"/>
    <property type="match status" value="1"/>
</dbReference>
<feature type="transmembrane region" description="Helical" evidence="6">
    <location>
        <begin position="356"/>
        <end position="380"/>
    </location>
</feature>
<feature type="transmembrane region" description="Helical" evidence="6">
    <location>
        <begin position="512"/>
        <end position="536"/>
    </location>
</feature>
<evidence type="ECO:0000313" key="9">
    <source>
        <dbReference type="EMBL" id="BAG83323.1"/>
    </source>
</evidence>
<dbReference type="NCBIfam" id="TIGR01974">
    <property type="entry name" value="NDH_I_L"/>
    <property type="match status" value="1"/>
</dbReference>
<proteinExistence type="predicted"/>
<evidence type="ECO:0000256" key="5">
    <source>
        <dbReference type="RuleBase" id="RU000320"/>
    </source>
</evidence>
<feature type="transmembrane region" description="Helical" evidence="6">
    <location>
        <begin position="123"/>
        <end position="141"/>
    </location>
</feature>
<evidence type="ECO:0000256" key="6">
    <source>
        <dbReference type="SAM" id="Phobius"/>
    </source>
</evidence>
<dbReference type="STRING" id="511995.CFPG_060"/>
<evidence type="ECO:0000313" key="10">
    <source>
        <dbReference type="Proteomes" id="UP000000723"/>
    </source>
</evidence>
<dbReference type="OrthoDB" id="9807568at2"/>
<feature type="domain" description="NADH-Ubiquinone oxidoreductase (complex I) chain 5 N-terminal" evidence="8">
    <location>
        <begin position="73"/>
        <end position="124"/>
    </location>
</feature>
<dbReference type="RefSeq" id="WP_012573084.1">
    <property type="nucleotide sequence ID" value="NC_011565.1"/>
</dbReference>
<dbReference type="PRINTS" id="PR01434">
    <property type="entry name" value="NADHDHGNASE5"/>
</dbReference>
<dbReference type="InterPro" id="IPR001750">
    <property type="entry name" value="ND/Mrp_TM"/>
</dbReference>
<dbReference type="GO" id="GO:0016020">
    <property type="term" value="C:membrane"/>
    <property type="evidence" value="ECO:0007669"/>
    <property type="project" value="UniProtKB-SubCell"/>
</dbReference>
<evidence type="ECO:0000256" key="2">
    <source>
        <dbReference type="ARBA" id="ARBA00022692"/>
    </source>
</evidence>
<gene>
    <name evidence="9" type="ordered locus">CFPG_060</name>
</gene>
<feature type="transmembrane region" description="Helical" evidence="6">
    <location>
        <begin position="295"/>
        <end position="316"/>
    </location>
</feature>
<dbReference type="eggNOG" id="COG1009">
    <property type="taxonomic scope" value="Bacteria"/>
</dbReference>
<dbReference type="PANTHER" id="PTHR42829">
    <property type="entry name" value="NADH-UBIQUINONE OXIDOREDUCTASE CHAIN 5"/>
    <property type="match status" value="1"/>
</dbReference>
<dbReference type="PANTHER" id="PTHR42829:SF2">
    <property type="entry name" value="NADH-UBIQUINONE OXIDOREDUCTASE CHAIN 5"/>
    <property type="match status" value="1"/>
</dbReference>
<evidence type="ECO:0000259" key="8">
    <source>
        <dbReference type="Pfam" id="PF00662"/>
    </source>
</evidence>
<dbReference type="KEGG" id="aps:CFPG_060"/>
<dbReference type="GO" id="GO:0003954">
    <property type="term" value="F:NADH dehydrogenase activity"/>
    <property type="evidence" value="ECO:0007669"/>
    <property type="project" value="TreeGrafter"/>
</dbReference>
<feature type="domain" description="NADH:quinone oxidoreductase/Mrp antiporter transmembrane" evidence="7">
    <location>
        <begin position="140"/>
        <end position="443"/>
    </location>
</feature>
<dbReference type="AlphaFoldDB" id="B6YQ51"/>
<dbReference type="HOGENOM" id="CLU_007100_6_2_10"/>
<dbReference type="InterPro" id="IPR003945">
    <property type="entry name" value="NU5C-like"/>
</dbReference>
<feature type="transmembrane region" description="Helical" evidence="6">
    <location>
        <begin position="91"/>
        <end position="111"/>
    </location>
</feature>
<evidence type="ECO:0000259" key="7">
    <source>
        <dbReference type="Pfam" id="PF00361"/>
    </source>
</evidence>
<feature type="transmembrane region" description="Helical" evidence="6">
    <location>
        <begin position="6"/>
        <end position="24"/>
    </location>
</feature>
<feature type="transmembrane region" description="Helical" evidence="6">
    <location>
        <begin position="266"/>
        <end position="289"/>
    </location>
</feature>
<evidence type="ECO:0000256" key="1">
    <source>
        <dbReference type="ARBA" id="ARBA00004127"/>
    </source>
</evidence>
<feature type="transmembrane region" description="Helical" evidence="6">
    <location>
        <begin position="434"/>
        <end position="455"/>
    </location>
</feature>